<evidence type="ECO:0000313" key="4">
    <source>
        <dbReference type="Proteomes" id="UP000176604"/>
    </source>
</evidence>
<dbReference type="STRING" id="1802397.A3J43_00065"/>
<proteinExistence type="predicted"/>
<evidence type="ECO:0000259" key="2">
    <source>
        <dbReference type="Pfam" id="PF13439"/>
    </source>
</evidence>
<dbReference type="Proteomes" id="UP000176604">
    <property type="component" value="Unassembled WGS sequence"/>
</dbReference>
<evidence type="ECO:0000256" key="1">
    <source>
        <dbReference type="SAM" id="MobiDB-lite"/>
    </source>
</evidence>
<feature type="domain" description="Glycosyltransferase subfamily 4-like N-terminal" evidence="2">
    <location>
        <begin position="13"/>
        <end position="180"/>
    </location>
</feature>
<dbReference type="Pfam" id="PF13692">
    <property type="entry name" value="Glyco_trans_1_4"/>
    <property type="match status" value="1"/>
</dbReference>
<sequence>MRVLYIITQASPWGGAQRYVHDATISLHRDGWPVTVASGGGARDELFQKLNAAGVSTRSLPSLGRAVNPLKNLKAIFEIRALCRELKPDVVHLNSSMAGVVGALGARLAGVKKIIYTVHGLVTKEPLPFPAKGAYWLAEWIAGKFRDLTICVSENDRRAVITQRIAPPARTVTIPIGIDPHIPFLTREEARKKLMALLPTHPVRFASTPPQEGNTSTAPSREGSPSDGRPVDAQEQGWVWIGAIAGLYKTKGLDTLVEAAYQLIHSCRDDYRSPAVGEYYSPLQFIIIGEGPERPTLQRLIETKKLTHTVFLLGSLPDAARYLQAFDVFVLPSRKEGMPYTILEALLAGIPVIATHVGGIPEVFDGFKNLRSQNVEALYRLIPPHSPTALVEAIEAFVTKERGVIPLSSKVSRLCTVSSMIEHTVTEYSRLSPRARQCRCRSPA</sequence>
<name>A0A1F7UFX4_9BACT</name>
<evidence type="ECO:0000313" key="3">
    <source>
        <dbReference type="EMBL" id="OGL77165.1"/>
    </source>
</evidence>
<gene>
    <name evidence="3" type="ORF">A3J43_00065</name>
</gene>
<dbReference type="Gene3D" id="3.40.50.2000">
    <property type="entry name" value="Glycogen Phosphorylase B"/>
    <property type="match status" value="2"/>
</dbReference>
<organism evidence="3 4">
    <name type="scientific">Candidatus Uhrbacteria bacterium RIFCSPHIGHO2_12_FULL_54_23</name>
    <dbReference type="NCBI Taxonomy" id="1802397"/>
    <lineage>
        <taxon>Bacteria</taxon>
        <taxon>Candidatus Uhriibacteriota</taxon>
    </lineage>
</organism>
<protein>
    <recommendedName>
        <fullName evidence="2">Glycosyltransferase subfamily 4-like N-terminal domain-containing protein</fullName>
    </recommendedName>
</protein>
<feature type="compositionally biased region" description="Polar residues" evidence="1">
    <location>
        <begin position="208"/>
        <end position="219"/>
    </location>
</feature>
<dbReference type="PANTHER" id="PTHR12526:SF630">
    <property type="entry name" value="GLYCOSYLTRANSFERASE"/>
    <property type="match status" value="1"/>
</dbReference>
<comment type="caution">
    <text evidence="3">The sequence shown here is derived from an EMBL/GenBank/DDBJ whole genome shotgun (WGS) entry which is preliminary data.</text>
</comment>
<dbReference type="Pfam" id="PF13439">
    <property type="entry name" value="Glyco_transf_4"/>
    <property type="match status" value="1"/>
</dbReference>
<dbReference type="InterPro" id="IPR028098">
    <property type="entry name" value="Glyco_trans_4-like_N"/>
</dbReference>
<dbReference type="PANTHER" id="PTHR12526">
    <property type="entry name" value="GLYCOSYLTRANSFERASE"/>
    <property type="match status" value="1"/>
</dbReference>
<accession>A0A1F7UFX4</accession>
<dbReference type="SUPFAM" id="SSF53756">
    <property type="entry name" value="UDP-Glycosyltransferase/glycogen phosphorylase"/>
    <property type="match status" value="1"/>
</dbReference>
<dbReference type="AlphaFoldDB" id="A0A1F7UFX4"/>
<dbReference type="EMBL" id="MGEF01000064">
    <property type="protein sequence ID" value="OGL77165.1"/>
    <property type="molecule type" value="Genomic_DNA"/>
</dbReference>
<reference evidence="3 4" key="1">
    <citation type="journal article" date="2016" name="Nat. Commun.">
        <title>Thousands of microbial genomes shed light on interconnected biogeochemical processes in an aquifer system.</title>
        <authorList>
            <person name="Anantharaman K."/>
            <person name="Brown C.T."/>
            <person name="Hug L.A."/>
            <person name="Sharon I."/>
            <person name="Castelle C.J."/>
            <person name="Probst A.J."/>
            <person name="Thomas B.C."/>
            <person name="Singh A."/>
            <person name="Wilkins M.J."/>
            <person name="Karaoz U."/>
            <person name="Brodie E.L."/>
            <person name="Williams K.H."/>
            <person name="Hubbard S.S."/>
            <person name="Banfield J.F."/>
        </authorList>
    </citation>
    <scope>NUCLEOTIDE SEQUENCE [LARGE SCALE GENOMIC DNA]</scope>
</reference>
<feature type="region of interest" description="Disordered" evidence="1">
    <location>
        <begin position="203"/>
        <end position="232"/>
    </location>
</feature>